<name>G3AHX6_SPAPN</name>
<dbReference type="STRING" id="619300.G3AHX6"/>
<dbReference type="GeneID" id="18873039"/>
<feature type="signal peptide" evidence="2">
    <location>
        <begin position="1"/>
        <end position="18"/>
    </location>
</feature>
<evidence type="ECO:0000313" key="3">
    <source>
        <dbReference type="EMBL" id="EGW34290.1"/>
    </source>
</evidence>
<dbReference type="HOGENOM" id="CLU_156717_1_0_1"/>
<dbReference type="AlphaFoldDB" id="G3AHX6"/>
<keyword evidence="4" id="KW-1185">Reference proteome</keyword>
<dbReference type="Proteomes" id="UP000000709">
    <property type="component" value="Unassembled WGS sequence"/>
</dbReference>
<keyword evidence="2" id="KW-0732">Signal</keyword>
<feature type="transmembrane region" description="Helical" evidence="1">
    <location>
        <begin position="110"/>
        <end position="127"/>
    </location>
</feature>
<accession>G3AHX6</accession>
<keyword evidence="1" id="KW-0812">Transmembrane</keyword>
<sequence>MKFNFFPIFFICISLVLAADAPTTTASPTLVWVTGTDANGILRTTQSPYTQQFSTFFTSVAAPSSGVIGLGTISGSVGEVRTYDIVTITHNGGGASNFALGFGDNMEVSAIKYLGLSLFAFISLVLFI</sequence>
<keyword evidence="1" id="KW-0472">Membrane</keyword>
<dbReference type="OrthoDB" id="5406216at2759"/>
<dbReference type="GO" id="GO:0031505">
    <property type="term" value="P:fungal-type cell wall organization"/>
    <property type="evidence" value="ECO:0007669"/>
    <property type="project" value="InterPro"/>
</dbReference>
<dbReference type="EMBL" id="GL996500">
    <property type="protein sequence ID" value="EGW34290.1"/>
    <property type="molecule type" value="Genomic_DNA"/>
</dbReference>
<evidence type="ECO:0008006" key="5">
    <source>
        <dbReference type="Google" id="ProtNLM"/>
    </source>
</evidence>
<dbReference type="RefSeq" id="XP_007373874.1">
    <property type="nucleotide sequence ID" value="XM_007373812.1"/>
</dbReference>
<proteinExistence type="predicted"/>
<gene>
    <name evidence="3" type="ORF">SPAPADRAFT_59707</name>
</gene>
<protein>
    <recommendedName>
        <fullName evidence="5">Protein KRE1</fullName>
    </recommendedName>
</protein>
<dbReference type="Pfam" id="PF17056">
    <property type="entry name" value="KRE1"/>
    <property type="match status" value="1"/>
</dbReference>
<reference evidence="3 4" key="1">
    <citation type="journal article" date="2011" name="Proc. Natl. Acad. Sci. U.S.A.">
        <title>Comparative genomics of xylose-fermenting fungi for enhanced biofuel production.</title>
        <authorList>
            <person name="Wohlbach D.J."/>
            <person name="Kuo A."/>
            <person name="Sato T.K."/>
            <person name="Potts K.M."/>
            <person name="Salamov A.A."/>
            <person name="LaButti K.M."/>
            <person name="Sun H."/>
            <person name="Clum A."/>
            <person name="Pangilinan J.L."/>
            <person name="Lindquist E.A."/>
            <person name="Lucas S."/>
            <person name="Lapidus A."/>
            <person name="Jin M."/>
            <person name="Gunawan C."/>
            <person name="Balan V."/>
            <person name="Dale B.E."/>
            <person name="Jeffries T.W."/>
            <person name="Zinkel R."/>
            <person name="Barry K.W."/>
            <person name="Grigoriev I.V."/>
            <person name="Gasch A.P."/>
        </authorList>
    </citation>
    <scope>NUCLEOTIDE SEQUENCE [LARGE SCALE GENOMIC DNA]</scope>
    <source>
        <strain evidence="4">NRRL Y-27907 / 11-Y1</strain>
    </source>
</reference>
<dbReference type="InterPro" id="IPR031452">
    <property type="entry name" value="Kre1"/>
</dbReference>
<dbReference type="KEGG" id="spaa:SPAPADRAFT_59707"/>
<organism evidence="4">
    <name type="scientific">Spathaspora passalidarum (strain NRRL Y-27907 / 11-Y1)</name>
    <dbReference type="NCBI Taxonomy" id="619300"/>
    <lineage>
        <taxon>Eukaryota</taxon>
        <taxon>Fungi</taxon>
        <taxon>Dikarya</taxon>
        <taxon>Ascomycota</taxon>
        <taxon>Saccharomycotina</taxon>
        <taxon>Pichiomycetes</taxon>
        <taxon>Debaryomycetaceae</taxon>
        <taxon>Spathaspora</taxon>
    </lineage>
</organism>
<keyword evidence="1" id="KW-1133">Transmembrane helix</keyword>
<dbReference type="OMA" id="MGIQSSI"/>
<feature type="chain" id="PRO_5003442529" description="Protein KRE1" evidence="2">
    <location>
        <begin position="19"/>
        <end position="128"/>
    </location>
</feature>
<evidence type="ECO:0000313" key="4">
    <source>
        <dbReference type="Proteomes" id="UP000000709"/>
    </source>
</evidence>
<evidence type="ECO:0000256" key="2">
    <source>
        <dbReference type="SAM" id="SignalP"/>
    </source>
</evidence>
<dbReference type="eggNOG" id="ENOG502SFZS">
    <property type="taxonomic scope" value="Eukaryota"/>
</dbReference>
<dbReference type="InParanoid" id="G3AHX6"/>
<evidence type="ECO:0000256" key="1">
    <source>
        <dbReference type="SAM" id="Phobius"/>
    </source>
</evidence>